<organism evidence="1 2">
    <name type="scientific">Sutcliffiella tianshenii</name>
    <dbReference type="NCBI Taxonomy" id="1463404"/>
    <lineage>
        <taxon>Bacteria</taxon>
        <taxon>Bacillati</taxon>
        <taxon>Bacillota</taxon>
        <taxon>Bacilli</taxon>
        <taxon>Bacillales</taxon>
        <taxon>Bacillaceae</taxon>
        <taxon>Sutcliffiella</taxon>
    </lineage>
</organism>
<gene>
    <name evidence="1" type="ORF">JOC95_000657</name>
</gene>
<comment type="caution">
    <text evidence="1">The sequence shown here is derived from an EMBL/GenBank/DDBJ whole genome shotgun (WGS) entry which is preliminary data.</text>
</comment>
<accession>A0ABS2NX42</accession>
<proteinExistence type="predicted"/>
<dbReference type="InterPro" id="IPR015001">
    <property type="entry name" value="DUF1850"/>
</dbReference>
<evidence type="ECO:0008006" key="3">
    <source>
        <dbReference type="Google" id="ProtNLM"/>
    </source>
</evidence>
<evidence type="ECO:0000313" key="2">
    <source>
        <dbReference type="Proteomes" id="UP000737402"/>
    </source>
</evidence>
<protein>
    <recommendedName>
        <fullName evidence="3">DUF1850 domain-containing protein</fullName>
    </recommendedName>
</protein>
<dbReference type="RefSeq" id="WP_239582668.1">
    <property type="nucleotide sequence ID" value="NZ_JAFBED010000001.1"/>
</dbReference>
<sequence length="156" mass="18130">MNSKRFMLGSTVILIVLLVLLLVKVPVTQVSFKGDSFFLKEGKFELGWIHSVEKEPWFETYERRDESLFLVRTRFKTFGAGTPSTGEVIPSKDGFIHMKINQKMENLQLSVSENVQTTLYLEGRTIPLYTYVEDYETVEIKAIKLPLWQYLRGDKK</sequence>
<reference evidence="1 2" key="1">
    <citation type="submission" date="2021-01" db="EMBL/GenBank/DDBJ databases">
        <title>Genomic Encyclopedia of Type Strains, Phase IV (KMG-IV): sequencing the most valuable type-strain genomes for metagenomic binning, comparative biology and taxonomic classification.</title>
        <authorList>
            <person name="Goeker M."/>
        </authorList>
    </citation>
    <scope>NUCLEOTIDE SEQUENCE [LARGE SCALE GENOMIC DNA]</scope>
    <source>
        <strain evidence="1 2">DSM 25879</strain>
    </source>
</reference>
<keyword evidence="2" id="KW-1185">Reference proteome</keyword>
<evidence type="ECO:0000313" key="1">
    <source>
        <dbReference type="EMBL" id="MBM7618815.1"/>
    </source>
</evidence>
<dbReference type="Proteomes" id="UP000737402">
    <property type="component" value="Unassembled WGS sequence"/>
</dbReference>
<dbReference type="EMBL" id="JAFBED010000001">
    <property type="protein sequence ID" value="MBM7618815.1"/>
    <property type="molecule type" value="Genomic_DNA"/>
</dbReference>
<dbReference type="Pfam" id="PF08905">
    <property type="entry name" value="DUF1850"/>
    <property type="match status" value="1"/>
</dbReference>
<name>A0ABS2NX42_9BACI</name>